<reference evidence="2 3" key="1">
    <citation type="submission" date="2016-02" db="EMBL/GenBank/DDBJ databases">
        <title>Genome analysis of coral dinoflagellate symbionts highlights evolutionary adaptations to a symbiotic lifestyle.</title>
        <authorList>
            <person name="Aranda M."/>
            <person name="Li Y."/>
            <person name="Liew Y.J."/>
            <person name="Baumgarten S."/>
            <person name="Simakov O."/>
            <person name="Wilson M."/>
            <person name="Piel J."/>
            <person name="Ashoor H."/>
            <person name="Bougouffa S."/>
            <person name="Bajic V.B."/>
            <person name="Ryu T."/>
            <person name="Ravasi T."/>
            <person name="Bayer T."/>
            <person name="Micklem G."/>
            <person name="Kim H."/>
            <person name="Bhak J."/>
            <person name="Lajeunesse T.C."/>
            <person name="Voolstra C.R."/>
        </authorList>
    </citation>
    <scope>NUCLEOTIDE SEQUENCE [LARGE SCALE GENOMIC DNA]</scope>
    <source>
        <strain evidence="2 3">CCMP2467</strain>
    </source>
</reference>
<dbReference type="OrthoDB" id="420281at2759"/>
<evidence type="ECO:0000259" key="1">
    <source>
        <dbReference type="PROSITE" id="PS50878"/>
    </source>
</evidence>
<dbReference type="InterPro" id="IPR043502">
    <property type="entry name" value="DNA/RNA_pol_sf"/>
</dbReference>
<keyword evidence="3" id="KW-1185">Reference proteome</keyword>
<dbReference type="PROSITE" id="PS50878">
    <property type="entry name" value="RT_POL"/>
    <property type="match status" value="1"/>
</dbReference>
<dbReference type="SUPFAM" id="SSF53098">
    <property type="entry name" value="Ribonuclease H-like"/>
    <property type="match status" value="1"/>
</dbReference>
<comment type="caution">
    <text evidence="2">The sequence shown here is derived from an EMBL/GenBank/DDBJ whole genome shotgun (WGS) entry which is preliminary data.</text>
</comment>
<accession>A0A1Q9C6G4</accession>
<name>A0A1Q9C6G4_SYMMI</name>
<evidence type="ECO:0000313" key="3">
    <source>
        <dbReference type="Proteomes" id="UP000186817"/>
    </source>
</evidence>
<proteinExistence type="predicted"/>
<sequence length="1346" mass="149103">MTLQHLTPFNPDIISLQEVDIPQQCAAAYTREWRGLGWQLYLSKPETRSGLHRVAAACRLPSRPVCLPVTAATTRHAAFLVEAQQDTVRRPVLFVASYGYSGDLCATNGMVEDLIEACHRFNGPFAMLGDWNQTADEGSMQQNIMTGSVRLMDDPFPVQLCATNPLKTGRIDFGLSDASIFPTEVWHRDGPCDHTAVGYCLNLFANFAGSSMPVRAPVEQLSQEEVQARFEQVWHQASFDDALSSSDLDAAWHILSSGCEQTLCANGLHDPGVVPRSTPVEPQPRAAPSLRITPFGKESRGVQGLRRLCNLLKTLTSNPTDPLLCRRIKQSLNGLRALVPELPLVRSGQEGDALEAIQALLDQRVAEEQTATLQGWRRRMEQNEHKQIAWVKERATQAHVAAQQPPTLAASVSAIHPTSIIADHGEQWTRLWTSDRPDKQPRAEVLRILESLPQRAPWPTGLTITPDCLREAARTMVGKAPGPDAWATEHFLLMPEVWWQGLSRVWQCLLDGAEAPKEWRRSLVTLLPKRITSTRPIGLLQTAYRLGSKAICRLLREWTLSWTTSHAFGGAPHFSTADAHFRIHCAFSRGVRDYIVQDLKGFFDHLHLQDVLPILEKLGAPPSLMHMLSSIYRGSERLYTSRGFTAPKWITATRGLLQGDPLSPLLALTVCHLWATHVLRGPAKGLIYVDDRLLWVEPSPDQEASVRDALHRSHESDAALQLVCEPSKCAMVTAGDSSPFGSLAQQLGYPVRQTLEILGVVIDLQEGTAGPLRLAPEKLLWRLKFLQRLPASMHRKIQLLWPLVFASVFWCAGVATFESDFLQKLQTETLRVFPSSFTQEVPVFLQHVLLGWHTSPFFLRDYTALRRAVRFATHRPMWLEDAPLTEAAVPWMTVLPEAAAALQRQGWAAAAAGASYWYHHAGHRAAARPGDALCMCGLKEPSRAHLTWVCPHTAAYRTAAAVDMPEDRASERLFAVPLECYPPPPDLCHDDGERLCTALAQAIRATPSAPIFVATDGSALDDVAGASVALLPGDELFGFSDANEDQTSFRAELLALQAIAIASKSCAERGCKAVLYVLCDCQSAICAVQSPANCVLPSLARAIADSIQAAGDHGLRVIIKWCPSHGKKAKWKPDYPLDGTTSRRLNELADSKAKAVMHTRHASSRREVWRHRRRQALLWSESVVQLTASTGDAYNRSCQNRRLAGFQLLDDDGDFSLPSLPVGFRWFVSRRRVCPAFFDARDCRFFQPSPMAAACGSWHPPRGGALYMDDGYFCGHWGPSVPYSAFLLWISTSWRSSSVSFAGCGGAALRLRLVWLSPSSFEYFFFNGRLALFLAAWVQSVISALR</sequence>
<dbReference type="SUPFAM" id="SSF56219">
    <property type="entry name" value="DNase I-like"/>
    <property type="match status" value="1"/>
</dbReference>
<dbReference type="Gene3D" id="3.30.420.10">
    <property type="entry name" value="Ribonuclease H-like superfamily/Ribonuclease H"/>
    <property type="match status" value="1"/>
</dbReference>
<dbReference type="PANTHER" id="PTHR19446">
    <property type="entry name" value="REVERSE TRANSCRIPTASES"/>
    <property type="match status" value="1"/>
</dbReference>
<dbReference type="InterPro" id="IPR000477">
    <property type="entry name" value="RT_dom"/>
</dbReference>
<organism evidence="2 3">
    <name type="scientific">Symbiodinium microadriaticum</name>
    <name type="common">Dinoflagellate</name>
    <name type="synonym">Zooxanthella microadriatica</name>
    <dbReference type="NCBI Taxonomy" id="2951"/>
    <lineage>
        <taxon>Eukaryota</taxon>
        <taxon>Sar</taxon>
        <taxon>Alveolata</taxon>
        <taxon>Dinophyceae</taxon>
        <taxon>Suessiales</taxon>
        <taxon>Symbiodiniaceae</taxon>
        <taxon>Symbiodinium</taxon>
    </lineage>
</organism>
<dbReference type="Proteomes" id="UP000186817">
    <property type="component" value="Unassembled WGS sequence"/>
</dbReference>
<dbReference type="EMBL" id="LSRX01001601">
    <property type="protein sequence ID" value="OLP78520.1"/>
    <property type="molecule type" value="Genomic_DNA"/>
</dbReference>
<gene>
    <name evidence="2" type="ORF">AK812_SmicGene41305</name>
</gene>
<dbReference type="InterPro" id="IPR036691">
    <property type="entry name" value="Endo/exonu/phosph_ase_sf"/>
</dbReference>
<dbReference type="Pfam" id="PF00078">
    <property type="entry name" value="RVT_1"/>
    <property type="match status" value="1"/>
</dbReference>
<feature type="domain" description="Reverse transcriptase" evidence="1">
    <location>
        <begin position="508"/>
        <end position="762"/>
    </location>
</feature>
<dbReference type="InterPro" id="IPR036397">
    <property type="entry name" value="RNaseH_sf"/>
</dbReference>
<dbReference type="InterPro" id="IPR012337">
    <property type="entry name" value="RNaseH-like_sf"/>
</dbReference>
<dbReference type="GO" id="GO:0003676">
    <property type="term" value="F:nucleic acid binding"/>
    <property type="evidence" value="ECO:0007669"/>
    <property type="project" value="InterPro"/>
</dbReference>
<evidence type="ECO:0000313" key="2">
    <source>
        <dbReference type="EMBL" id="OLP78520.1"/>
    </source>
</evidence>
<dbReference type="SUPFAM" id="SSF56672">
    <property type="entry name" value="DNA/RNA polymerases"/>
    <property type="match status" value="1"/>
</dbReference>
<protein>
    <submittedName>
        <fullName evidence="2">Retrovirus-related Pol polyprotein from type-1 retrotransposable element R2</fullName>
    </submittedName>
</protein>